<keyword evidence="2" id="KW-1133">Transmembrane helix</keyword>
<dbReference type="Proteomes" id="UP000184501">
    <property type="component" value="Unassembled WGS sequence"/>
</dbReference>
<feature type="transmembrane region" description="Helical" evidence="2">
    <location>
        <begin position="21"/>
        <end position="40"/>
    </location>
</feature>
<evidence type="ECO:0000313" key="3">
    <source>
        <dbReference type="EMBL" id="SHF10784.1"/>
    </source>
</evidence>
<accession>A0A1M4YY93</accession>
<feature type="transmembrane region" description="Helical" evidence="2">
    <location>
        <begin position="80"/>
        <end position="100"/>
    </location>
</feature>
<keyword evidence="4" id="KW-1185">Reference proteome</keyword>
<sequence>MRMDPYLPPEHPLSKVYRLGGWLFGSELVGFGGTGLVLTHHDGVFHHSPNPLVAAALVLLGVVLLVASTLGGASASTAEAAVGALLVASCLFTLLVLGVWHRAALSLPRLCLCLATGLALLTLGCYGRLSGGLWQGNPYARARRGEHPDHTPDLTAIHHRITELDDLVRAEIAQAEGHPTPDQQRLLLTHNPAATRARRHHR</sequence>
<keyword evidence="2" id="KW-0812">Transmembrane</keyword>
<gene>
    <name evidence="3" type="ORF">SAMN05444320_102534</name>
</gene>
<dbReference type="RefSeq" id="WP_143174025.1">
    <property type="nucleotide sequence ID" value="NZ_FQVN01000002.1"/>
</dbReference>
<name>A0A1M4YY93_STRHI</name>
<proteinExistence type="predicted"/>
<reference evidence="3 4" key="1">
    <citation type="submission" date="2016-11" db="EMBL/GenBank/DDBJ databases">
        <authorList>
            <person name="Jaros S."/>
            <person name="Januszkiewicz K."/>
            <person name="Wedrychowicz H."/>
        </authorList>
    </citation>
    <scope>NUCLEOTIDE SEQUENCE [LARGE SCALE GENOMIC DNA]</scope>
    <source>
        <strain evidence="3 4">DSM 44523</strain>
    </source>
</reference>
<feature type="transmembrane region" description="Helical" evidence="2">
    <location>
        <begin position="52"/>
        <end position="73"/>
    </location>
</feature>
<feature type="region of interest" description="Disordered" evidence="1">
    <location>
        <begin position="179"/>
        <end position="202"/>
    </location>
</feature>
<evidence type="ECO:0000313" key="4">
    <source>
        <dbReference type="Proteomes" id="UP000184501"/>
    </source>
</evidence>
<feature type="transmembrane region" description="Helical" evidence="2">
    <location>
        <begin position="106"/>
        <end position="126"/>
    </location>
</feature>
<evidence type="ECO:0000256" key="2">
    <source>
        <dbReference type="SAM" id="Phobius"/>
    </source>
</evidence>
<organism evidence="3 4">
    <name type="scientific">Streptoalloteichus hindustanus</name>
    <dbReference type="NCBI Taxonomy" id="2017"/>
    <lineage>
        <taxon>Bacteria</taxon>
        <taxon>Bacillati</taxon>
        <taxon>Actinomycetota</taxon>
        <taxon>Actinomycetes</taxon>
        <taxon>Pseudonocardiales</taxon>
        <taxon>Pseudonocardiaceae</taxon>
        <taxon>Streptoalloteichus</taxon>
    </lineage>
</organism>
<evidence type="ECO:0000256" key="1">
    <source>
        <dbReference type="SAM" id="MobiDB-lite"/>
    </source>
</evidence>
<protein>
    <submittedName>
        <fullName evidence="3">Uncharacterized protein</fullName>
    </submittedName>
</protein>
<keyword evidence="2" id="KW-0472">Membrane</keyword>
<dbReference type="EMBL" id="FQVN01000002">
    <property type="protein sequence ID" value="SHF10784.1"/>
    <property type="molecule type" value="Genomic_DNA"/>
</dbReference>
<dbReference type="OrthoDB" id="5187794at2"/>
<dbReference type="AlphaFoldDB" id="A0A1M4YY93"/>